<evidence type="ECO:0000259" key="17">
    <source>
        <dbReference type="SMART" id="SM01007"/>
    </source>
</evidence>
<comment type="function">
    <text evidence="12">Membrane-cytoskeleton-associated protein that promotes the assembly of the spectrin-actin network. Binds to calmodulin.</text>
</comment>
<evidence type="ECO:0000256" key="2">
    <source>
        <dbReference type="ARBA" id="ARBA00004413"/>
    </source>
</evidence>
<gene>
    <name evidence="18" type="primary">ADD1</name>
</gene>
<evidence type="ECO:0000256" key="13">
    <source>
        <dbReference type="ARBA" id="ARBA00065959"/>
    </source>
</evidence>
<evidence type="ECO:0000256" key="7">
    <source>
        <dbReference type="ARBA" id="ARBA00022860"/>
    </source>
</evidence>
<evidence type="ECO:0000256" key="1">
    <source>
        <dbReference type="ARBA" id="ARBA00004245"/>
    </source>
</evidence>
<evidence type="ECO:0000256" key="8">
    <source>
        <dbReference type="ARBA" id="ARBA00022990"/>
    </source>
</evidence>
<keyword evidence="4" id="KW-1003">Cell membrane</keyword>
<feature type="compositionally biased region" description="Acidic residues" evidence="16">
    <location>
        <begin position="794"/>
        <end position="809"/>
    </location>
</feature>
<keyword evidence="19" id="KW-1185">Reference proteome</keyword>
<dbReference type="SMART" id="SM01007">
    <property type="entry name" value="Aldolase_II"/>
    <property type="match status" value="1"/>
</dbReference>
<dbReference type="GeneID" id="111585346"/>
<feature type="region of interest" description="Disordered" evidence="16">
    <location>
        <begin position="416"/>
        <end position="477"/>
    </location>
</feature>
<dbReference type="GO" id="GO:0007010">
    <property type="term" value="P:cytoskeleton organization"/>
    <property type="evidence" value="ECO:0007669"/>
    <property type="project" value="UniProtKB-ARBA"/>
</dbReference>
<keyword evidence="9" id="KW-0472">Membrane</keyword>
<feature type="region of interest" description="Disordered" evidence="16">
    <location>
        <begin position="703"/>
        <end position="837"/>
    </location>
</feature>
<feature type="compositionally biased region" description="Basic and acidic residues" evidence="16">
    <location>
        <begin position="19"/>
        <end position="37"/>
    </location>
</feature>
<evidence type="ECO:0000256" key="6">
    <source>
        <dbReference type="ARBA" id="ARBA00022553"/>
    </source>
</evidence>
<dbReference type="AlphaFoldDB" id="A0AAQ6APB3"/>
<evidence type="ECO:0000256" key="4">
    <source>
        <dbReference type="ARBA" id="ARBA00022475"/>
    </source>
</evidence>
<feature type="region of interest" description="Disordered" evidence="16">
    <location>
        <begin position="557"/>
        <end position="666"/>
    </location>
</feature>
<dbReference type="NCBIfam" id="NF005451">
    <property type="entry name" value="PRK07044.1"/>
    <property type="match status" value="1"/>
</dbReference>
<organism evidence="18 19">
    <name type="scientific">Amphiprion ocellaris</name>
    <name type="common">Clown anemonefish</name>
    <dbReference type="NCBI Taxonomy" id="80972"/>
    <lineage>
        <taxon>Eukaryota</taxon>
        <taxon>Metazoa</taxon>
        <taxon>Chordata</taxon>
        <taxon>Craniata</taxon>
        <taxon>Vertebrata</taxon>
        <taxon>Euteleostomi</taxon>
        <taxon>Actinopterygii</taxon>
        <taxon>Neopterygii</taxon>
        <taxon>Teleostei</taxon>
        <taxon>Neoteleostei</taxon>
        <taxon>Acanthomorphata</taxon>
        <taxon>Ovalentaria</taxon>
        <taxon>Pomacentridae</taxon>
        <taxon>Amphiprion</taxon>
    </lineage>
</organism>
<evidence type="ECO:0000313" key="19">
    <source>
        <dbReference type="Proteomes" id="UP001501940"/>
    </source>
</evidence>
<reference evidence="18" key="3">
    <citation type="submission" date="2025-09" db="UniProtKB">
        <authorList>
            <consortium name="Ensembl"/>
        </authorList>
    </citation>
    <scope>IDENTIFICATION</scope>
</reference>
<dbReference type="GO" id="GO:0051015">
    <property type="term" value="F:actin filament binding"/>
    <property type="evidence" value="ECO:0007669"/>
    <property type="project" value="TreeGrafter"/>
</dbReference>
<feature type="compositionally biased region" description="Low complexity" evidence="16">
    <location>
        <begin position="636"/>
        <end position="658"/>
    </location>
</feature>
<keyword evidence="11" id="KW-0206">Cytoskeleton</keyword>
<sequence>MNGESGAGVVTAPPPTTAPHKERYFDRVDESSPEYQRERNMAPDLRQDFNMMEQRKRVSMILQSPAFCEELETMIQDQLKKGKTPTSLLALQQIADFMTTSMPSMYPAAPQGGMASLNMSLGMVTPVNDLRGSDSISYDKGEKLLRCKLAAFYRLADLFGWSELIYNHLTVRVNSDQERFLIVPFGLLYSEVTASSLVKINLQGEVVDRGSTNLGVNQAGFTLHSAIYAARPDVKCIVHIHTPAGAAVSAMKCGLLPISPEALSLGEVTYHDYHGILVDQEESALIQKNLGPNSKVLILRNHGLVSVGETVEEAFYYIHNLVTACEIQVRTLASAGGPDNLVLLDPGKYKSRPRVPEPAGDGSVTHPKWQVGEQEFEALMRMLDNLGYRTGYPYRCPALRDKGKKYSDAEIASSAHGGYSYGEDSDSGARSPLKHSFQRGQRDKTRWLNAGGRPDEPYEDGPDGSSPKSKPKWTKEDGLRQAAAANQFIPLNTNPKEVLEMRNKIREQNLQDIKTAGPQSQVLCAGTVVERSLNQGELITASKAIIEKEYQPRVIVSKQGPNPFTKLTDQELEEYRREVEQKQKGTEVQGRGDVREGSASSVPGPQPETMPRGQASVSTPRQSAADSPSLEKAQPSATTAASEQESSSLGPSSAAEPAQSGADCAGTVADDVFSTADEVFSAPDSPHKEFHSAVLRALSKEPSVVEAAKAGQAPDPEQQVESEEEPKGPKPTSTPPSTPVRAEEESLPEQTFKDESDAATLRQTLPDLTPDDPSDAPALPAEDSASAPAAAEAAEGEEPADAGDQEGDESPSKSPSKKKKKFRTPSFLKKNKKKTES</sequence>
<feature type="compositionally biased region" description="Low complexity" evidence="16">
    <location>
        <begin position="775"/>
        <end position="793"/>
    </location>
</feature>
<dbReference type="Pfam" id="PF00596">
    <property type="entry name" value="Aldolase_II"/>
    <property type="match status" value="1"/>
</dbReference>
<dbReference type="GO" id="GO:0005925">
    <property type="term" value="C:focal adhesion"/>
    <property type="evidence" value="ECO:0007669"/>
    <property type="project" value="TreeGrafter"/>
</dbReference>
<comment type="similarity">
    <text evidence="3">Belongs to the aldolase class II family. Adducin subfamily.</text>
</comment>
<evidence type="ECO:0000256" key="3">
    <source>
        <dbReference type="ARBA" id="ARBA00006274"/>
    </source>
</evidence>
<feature type="domain" description="Class II aldolase/adducin N-terminal" evidence="17">
    <location>
        <begin position="147"/>
        <end position="329"/>
    </location>
</feature>
<keyword evidence="5" id="KW-0963">Cytoplasm</keyword>
<dbReference type="PANTHER" id="PTHR10672:SF4">
    <property type="entry name" value="ALPHA-ADDUCIN"/>
    <property type="match status" value="1"/>
</dbReference>
<dbReference type="GO" id="GO:0005856">
    <property type="term" value="C:cytoskeleton"/>
    <property type="evidence" value="ECO:0007669"/>
    <property type="project" value="UniProtKB-SubCell"/>
</dbReference>
<dbReference type="Gene3D" id="3.40.225.10">
    <property type="entry name" value="Class II aldolase/adducin N-terminal domain"/>
    <property type="match status" value="1"/>
</dbReference>
<dbReference type="SUPFAM" id="SSF53639">
    <property type="entry name" value="AraD/HMP-PK domain-like"/>
    <property type="match status" value="1"/>
</dbReference>
<keyword evidence="8" id="KW-0007">Acetylation</keyword>
<dbReference type="PANTHER" id="PTHR10672">
    <property type="entry name" value="ADDUCIN"/>
    <property type="match status" value="1"/>
</dbReference>
<dbReference type="InterPro" id="IPR001303">
    <property type="entry name" value="Aldolase_II/adducin_N"/>
</dbReference>
<name>A0AAQ6APB3_AMPOC</name>
<dbReference type="GO" id="GO:0051016">
    <property type="term" value="P:barbed-end actin filament capping"/>
    <property type="evidence" value="ECO:0007669"/>
    <property type="project" value="TreeGrafter"/>
</dbReference>
<dbReference type="GO" id="GO:1903142">
    <property type="term" value="P:positive regulation of establishment of endothelial barrier"/>
    <property type="evidence" value="ECO:0007669"/>
    <property type="project" value="TreeGrafter"/>
</dbReference>
<feature type="region of interest" description="Disordered" evidence="16">
    <location>
        <begin position="1"/>
        <end position="37"/>
    </location>
</feature>
<dbReference type="FunFam" id="3.40.225.10:FF:000002">
    <property type="entry name" value="alpha-adducin isoform X2"/>
    <property type="match status" value="1"/>
</dbReference>
<accession>A0AAQ6APB3</accession>
<keyword evidence="6" id="KW-0597">Phosphoprotein</keyword>
<keyword evidence="7" id="KW-0112">Calmodulin-binding</keyword>
<dbReference type="RefSeq" id="XP_054875180.1">
    <property type="nucleotide sequence ID" value="XM_055019205.1"/>
</dbReference>
<feature type="region of interest" description="Disordered" evidence="16">
    <location>
        <begin position="348"/>
        <end position="368"/>
    </location>
</feature>
<dbReference type="GO" id="GO:0005886">
    <property type="term" value="C:plasma membrane"/>
    <property type="evidence" value="ECO:0007669"/>
    <property type="project" value="UniProtKB-SubCell"/>
</dbReference>
<evidence type="ECO:0000256" key="14">
    <source>
        <dbReference type="ARBA" id="ARBA00072931"/>
    </source>
</evidence>
<dbReference type="GO" id="GO:0014069">
    <property type="term" value="C:postsynaptic density"/>
    <property type="evidence" value="ECO:0007669"/>
    <property type="project" value="TreeGrafter"/>
</dbReference>
<dbReference type="Ensembl" id="ENSAOCT00000046875.1">
    <property type="protein sequence ID" value="ENSAOCP00000079067.1"/>
    <property type="gene ID" value="ENSAOCG00000001584.2"/>
</dbReference>
<comment type="subcellular location">
    <subcellularLocation>
        <location evidence="2">Cell membrane</location>
        <topology evidence="2">Peripheral membrane protein</topology>
        <orientation evidence="2">Cytoplasmic side</orientation>
    </subcellularLocation>
    <subcellularLocation>
        <location evidence="1">Cytoplasm</location>
        <location evidence="1">Cytoskeleton</location>
    </subcellularLocation>
</comment>
<evidence type="ECO:0000256" key="10">
    <source>
        <dbReference type="ARBA" id="ARBA00023203"/>
    </source>
</evidence>
<dbReference type="GeneTree" id="ENSGT00940000158581"/>
<dbReference type="InterPro" id="IPR036409">
    <property type="entry name" value="Aldolase_II/adducin_N_sf"/>
</dbReference>
<reference evidence="18" key="2">
    <citation type="submission" date="2025-08" db="UniProtKB">
        <authorList>
            <consortium name="Ensembl"/>
        </authorList>
    </citation>
    <scope>IDENTIFICATION</scope>
</reference>
<feature type="compositionally biased region" description="Basic and acidic residues" evidence="16">
    <location>
        <begin position="573"/>
        <end position="596"/>
    </location>
</feature>
<comment type="subunit">
    <text evidence="13">Heterodimer of an alpha and a beta subunit or an alpha and a gamma subunit.</text>
</comment>
<keyword evidence="10" id="KW-0009">Actin-binding</keyword>
<dbReference type="GO" id="GO:0005912">
    <property type="term" value="C:adherens junction"/>
    <property type="evidence" value="ECO:0007669"/>
    <property type="project" value="TreeGrafter"/>
</dbReference>
<proteinExistence type="inferred from homology"/>
<dbReference type="GO" id="GO:0005516">
    <property type="term" value="F:calmodulin binding"/>
    <property type="evidence" value="ECO:0007669"/>
    <property type="project" value="UniProtKB-KW"/>
</dbReference>
<dbReference type="InterPro" id="IPR051017">
    <property type="entry name" value="Aldolase-II_Adducin_sf"/>
</dbReference>
<dbReference type="Proteomes" id="UP001501940">
    <property type="component" value="Chromosome 17"/>
</dbReference>
<dbReference type="GO" id="GO:1903393">
    <property type="term" value="P:positive regulation of adherens junction organization"/>
    <property type="evidence" value="ECO:0007669"/>
    <property type="project" value="TreeGrafter"/>
</dbReference>
<evidence type="ECO:0000256" key="9">
    <source>
        <dbReference type="ARBA" id="ARBA00023136"/>
    </source>
</evidence>
<feature type="compositionally biased region" description="Basic residues" evidence="16">
    <location>
        <begin position="815"/>
        <end position="837"/>
    </location>
</feature>
<evidence type="ECO:0000256" key="12">
    <source>
        <dbReference type="ARBA" id="ARBA00055853"/>
    </source>
</evidence>
<evidence type="ECO:0000256" key="16">
    <source>
        <dbReference type="SAM" id="MobiDB-lite"/>
    </source>
</evidence>
<evidence type="ECO:0000256" key="15">
    <source>
        <dbReference type="ARBA" id="ARBA00076470"/>
    </source>
</evidence>
<reference evidence="18 19" key="1">
    <citation type="submission" date="2022-01" db="EMBL/GenBank/DDBJ databases">
        <title>A chromosome-scale genome assembly of the false clownfish, Amphiprion ocellaris.</title>
        <authorList>
            <person name="Ryu T."/>
        </authorList>
    </citation>
    <scope>NUCLEOTIDE SEQUENCE [LARGE SCALE GENOMIC DNA]</scope>
</reference>
<protein>
    <recommendedName>
        <fullName evidence="14">Alpha-adducin</fullName>
    </recommendedName>
    <alternativeName>
        <fullName evidence="15">Erythrocyte adducin subunit alpha</fullName>
    </alternativeName>
</protein>
<feature type="compositionally biased region" description="Polar residues" evidence="16">
    <location>
        <begin position="615"/>
        <end position="626"/>
    </location>
</feature>
<evidence type="ECO:0000256" key="11">
    <source>
        <dbReference type="ARBA" id="ARBA00023212"/>
    </source>
</evidence>
<evidence type="ECO:0000256" key="5">
    <source>
        <dbReference type="ARBA" id="ARBA00022490"/>
    </source>
</evidence>
<evidence type="ECO:0000313" key="18">
    <source>
        <dbReference type="Ensembl" id="ENSAOCP00000079067.1"/>
    </source>
</evidence>